<feature type="transmembrane region" description="Helical" evidence="12">
    <location>
        <begin position="263"/>
        <end position="283"/>
    </location>
</feature>
<organism evidence="13 14">
    <name type="scientific">Agarivorans albus MKT 106</name>
    <dbReference type="NCBI Taxonomy" id="1331007"/>
    <lineage>
        <taxon>Bacteria</taxon>
        <taxon>Pseudomonadati</taxon>
        <taxon>Pseudomonadota</taxon>
        <taxon>Gammaproteobacteria</taxon>
        <taxon>Alteromonadales</taxon>
        <taxon>Alteromonadaceae</taxon>
        <taxon>Agarivorans</taxon>
    </lineage>
</organism>
<keyword evidence="7 12" id="KW-1133">Transmembrane helix</keyword>
<evidence type="ECO:0000256" key="8">
    <source>
        <dbReference type="ARBA" id="ARBA00023065"/>
    </source>
</evidence>
<proteinExistence type="inferred from homology"/>
<comment type="caution">
    <text evidence="13">The sequence shown here is derived from an EMBL/GenBank/DDBJ whole genome shotgun (WGS) entry which is preliminary data.</text>
</comment>
<comment type="similarity">
    <text evidence="2">Belongs to the CorA metal ion transporter (MIT) (TC 1.A.35) family.</text>
</comment>
<keyword evidence="14" id="KW-1185">Reference proteome</keyword>
<comment type="catalytic activity">
    <reaction evidence="10">
        <text>Mg(2+)(in) = Mg(2+)(out)</text>
        <dbReference type="Rhea" id="RHEA:29827"/>
        <dbReference type="ChEBI" id="CHEBI:18420"/>
    </reaction>
</comment>
<evidence type="ECO:0000256" key="10">
    <source>
        <dbReference type="ARBA" id="ARBA00034269"/>
    </source>
</evidence>
<evidence type="ECO:0000256" key="3">
    <source>
        <dbReference type="ARBA" id="ARBA00022448"/>
    </source>
</evidence>
<dbReference type="Proteomes" id="UP000014461">
    <property type="component" value="Unassembled WGS sequence"/>
</dbReference>
<sequence length="321" mass="36722">MSIKVIKKTAGVYKQAGLELVASFNPSVDEFLWIDISGDVSKELQQQLVHLGCHELALASYFQQKQTARAEAFPGTTLILFKEAVSLADDYELRAQNIGLICKSRMIVSLHPQPSQAIEMLQANLSKENNKTTEHLAVALMQNVANNYLHKLLDFDQEIERVEDELLAGDKVNSLKKLVNYRYHFRKLNRVLEFNQNVIDRLSSDELAYFSTKSTKDQHEWLKLYERSKRIYGLSKMYYELCGDLLDGHISISTHDLNNTMKVLTMITAIFVPLGFIAGIYGMNFENMPELNFKYGYYFTLSGMAVIAASFFAIFKVKKWI</sequence>
<keyword evidence="4" id="KW-1003">Cell membrane</keyword>
<dbReference type="RefSeq" id="WP_016402909.1">
    <property type="nucleotide sequence ID" value="NZ_BARX01000023.1"/>
</dbReference>
<dbReference type="PANTHER" id="PTHR46494:SF1">
    <property type="entry name" value="CORA FAMILY METAL ION TRANSPORTER (EUROFUNG)"/>
    <property type="match status" value="1"/>
</dbReference>
<comment type="subcellular location">
    <subcellularLocation>
        <location evidence="1">Cell membrane</location>
        <topology evidence="1">Multi-pass membrane protein</topology>
    </subcellularLocation>
</comment>
<evidence type="ECO:0000256" key="1">
    <source>
        <dbReference type="ARBA" id="ARBA00004651"/>
    </source>
</evidence>
<keyword evidence="6" id="KW-0460">Magnesium</keyword>
<gene>
    <name evidence="13" type="ORF">AALB_3222</name>
</gene>
<dbReference type="GO" id="GO:0015087">
    <property type="term" value="F:cobalt ion transmembrane transporter activity"/>
    <property type="evidence" value="ECO:0007669"/>
    <property type="project" value="TreeGrafter"/>
</dbReference>
<reference evidence="13" key="1">
    <citation type="journal article" date="2013" name="Genome Announc.">
        <title>Draft Genome Sequence of Agarivorans albus Strain MKT 106T, an Agarolytic Marine Bacterium.</title>
        <authorList>
            <person name="Yasuike M."/>
            <person name="Nakamura Y."/>
            <person name="Kai W."/>
            <person name="Fujiwara A."/>
            <person name="Fukui Y."/>
            <person name="Satomi M."/>
            <person name="Sano M."/>
        </authorList>
    </citation>
    <scope>NUCLEOTIDE SEQUENCE [LARGE SCALE GENOMIC DNA]</scope>
</reference>
<keyword evidence="8" id="KW-0406">Ion transport</keyword>
<evidence type="ECO:0000256" key="11">
    <source>
        <dbReference type="ARBA" id="ARBA00045497"/>
    </source>
</evidence>
<dbReference type="PANTHER" id="PTHR46494">
    <property type="entry name" value="CORA FAMILY METAL ION TRANSPORTER (EUROFUNG)"/>
    <property type="match status" value="1"/>
</dbReference>
<dbReference type="Gene3D" id="1.20.58.340">
    <property type="entry name" value="Magnesium transport protein CorA, transmembrane region"/>
    <property type="match status" value="2"/>
</dbReference>
<evidence type="ECO:0000256" key="4">
    <source>
        <dbReference type="ARBA" id="ARBA00022475"/>
    </source>
</evidence>
<evidence type="ECO:0000256" key="2">
    <source>
        <dbReference type="ARBA" id="ARBA00009765"/>
    </source>
</evidence>
<evidence type="ECO:0000256" key="12">
    <source>
        <dbReference type="SAM" id="Phobius"/>
    </source>
</evidence>
<dbReference type="EMBL" id="BARX01000023">
    <property type="protein sequence ID" value="GAD03142.1"/>
    <property type="molecule type" value="Genomic_DNA"/>
</dbReference>
<evidence type="ECO:0000313" key="14">
    <source>
        <dbReference type="Proteomes" id="UP000014461"/>
    </source>
</evidence>
<dbReference type="InterPro" id="IPR045861">
    <property type="entry name" value="CorA_cytoplasmic_dom"/>
</dbReference>
<accession>R9PP21</accession>
<keyword evidence="3" id="KW-0813">Transport</keyword>
<dbReference type="GO" id="GO:0050897">
    <property type="term" value="F:cobalt ion binding"/>
    <property type="evidence" value="ECO:0007669"/>
    <property type="project" value="TreeGrafter"/>
</dbReference>
<keyword evidence="9 12" id="KW-0472">Membrane</keyword>
<name>R9PP21_AGAAL</name>
<dbReference type="InterPro" id="IPR045863">
    <property type="entry name" value="CorA_TM1_TM2"/>
</dbReference>
<evidence type="ECO:0000256" key="5">
    <source>
        <dbReference type="ARBA" id="ARBA00022692"/>
    </source>
</evidence>
<dbReference type="SUPFAM" id="SSF144083">
    <property type="entry name" value="Magnesium transport protein CorA, transmembrane region"/>
    <property type="match status" value="1"/>
</dbReference>
<comment type="function">
    <text evidence="11">Mediates influx of magnesium ions. Alternates between open and closed states. Activated by low cytoplasmic Mg(2+) levels. Inactive when cytoplasmic Mg(2+) levels are high.</text>
</comment>
<evidence type="ECO:0000313" key="13">
    <source>
        <dbReference type="EMBL" id="GAD03142.1"/>
    </source>
</evidence>
<evidence type="ECO:0000256" key="7">
    <source>
        <dbReference type="ARBA" id="ARBA00022989"/>
    </source>
</evidence>
<dbReference type="CDD" id="cd12822">
    <property type="entry name" value="TmCorA-like"/>
    <property type="match status" value="1"/>
</dbReference>
<dbReference type="GO" id="GO:0015095">
    <property type="term" value="F:magnesium ion transmembrane transporter activity"/>
    <property type="evidence" value="ECO:0007669"/>
    <property type="project" value="TreeGrafter"/>
</dbReference>
<dbReference type="OrthoDB" id="9803416at2"/>
<evidence type="ECO:0000256" key="9">
    <source>
        <dbReference type="ARBA" id="ARBA00023136"/>
    </source>
</evidence>
<dbReference type="Gene3D" id="3.30.460.20">
    <property type="entry name" value="CorA soluble domain-like"/>
    <property type="match status" value="1"/>
</dbReference>
<dbReference type="InterPro" id="IPR002523">
    <property type="entry name" value="MgTranspt_CorA/ZnTranspt_ZntB"/>
</dbReference>
<dbReference type="STRING" id="1331007.AALB_3222"/>
<keyword evidence="5 12" id="KW-0812">Transmembrane</keyword>
<feature type="transmembrane region" description="Helical" evidence="12">
    <location>
        <begin position="295"/>
        <end position="315"/>
    </location>
</feature>
<dbReference type="GO" id="GO:0005886">
    <property type="term" value="C:plasma membrane"/>
    <property type="evidence" value="ECO:0007669"/>
    <property type="project" value="UniProtKB-SubCell"/>
</dbReference>
<evidence type="ECO:0000256" key="6">
    <source>
        <dbReference type="ARBA" id="ARBA00022842"/>
    </source>
</evidence>
<protein>
    <submittedName>
        <fullName evidence="13">Magnesium and cobalt transport protein CorA</fullName>
    </submittedName>
</protein>
<dbReference type="GO" id="GO:0000287">
    <property type="term" value="F:magnesium ion binding"/>
    <property type="evidence" value="ECO:0007669"/>
    <property type="project" value="TreeGrafter"/>
</dbReference>
<dbReference type="Pfam" id="PF01544">
    <property type="entry name" value="CorA"/>
    <property type="match status" value="1"/>
</dbReference>
<dbReference type="FunFam" id="1.20.58.340:FF:000004">
    <property type="entry name" value="Magnesium transport protein CorA"/>
    <property type="match status" value="1"/>
</dbReference>
<dbReference type="SUPFAM" id="SSF143865">
    <property type="entry name" value="CorA soluble domain-like"/>
    <property type="match status" value="1"/>
</dbReference>
<dbReference type="AlphaFoldDB" id="R9PP21"/>